<protein>
    <submittedName>
        <fullName evidence="2">Uncharacterized protein</fullName>
    </submittedName>
</protein>
<feature type="compositionally biased region" description="Low complexity" evidence="1">
    <location>
        <begin position="36"/>
        <end position="49"/>
    </location>
</feature>
<accession>A0A0A9FML3</accession>
<reference evidence="2" key="1">
    <citation type="submission" date="2014-09" db="EMBL/GenBank/DDBJ databases">
        <authorList>
            <person name="Magalhaes I.L.F."/>
            <person name="Oliveira U."/>
            <person name="Santos F.R."/>
            <person name="Vidigal T.H.D.A."/>
            <person name="Brescovit A.D."/>
            <person name="Santos A.J."/>
        </authorList>
    </citation>
    <scope>NUCLEOTIDE SEQUENCE</scope>
    <source>
        <tissue evidence="2">Shoot tissue taken approximately 20 cm above the soil surface</tissue>
    </source>
</reference>
<feature type="region of interest" description="Disordered" evidence="1">
    <location>
        <begin position="1"/>
        <end position="57"/>
    </location>
</feature>
<dbReference type="EMBL" id="GBRH01185387">
    <property type="protein sequence ID" value="JAE12509.1"/>
    <property type="molecule type" value="Transcribed_RNA"/>
</dbReference>
<name>A0A0A9FML3_ARUDO</name>
<sequence>MHRLNCKRKSTLQDEPCADMGASSVEPVDTGPNDETTSSSSRSTRCRISLAQIDTTQ</sequence>
<organism evidence="2">
    <name type="scientific">Arundo donax</name>
    <name type="common">Giant reed</name>
    <name type="synonym">Donax arundinaceus</name>
    <dbReference type="NCBI Taxonomy" id="35708"/>
    <lineage>
        <taxon>Eukaryota</taxon>
        <taxon>Viridiplantae</taxon>
        <taxon>Streptophyta</taxon>
        <taxon>Embryophyta</taxon>
        <taxon>Tracheophyta</taxon>
        <taxon>Spermatophyta</taxon>
        <taxon>Magnoliopsida</taxon>
        <taxon>Liliopsida</taxon>
        <taxon>Poales</taxon>
        <taxon>Poaceae</taxon>
        <taxon>PACMAD clade</taxon>
        <taxon>Arundinoideae</taxon>
        <taxon>Arundineae</taxon>
        <taxon>Arundo</taxon>
    </lineage>
</organism>
<feature type="compositionally biased region" description="Basic residues" evidence="1">
    <location>
        <begin position="1"/>
        <end position="10"/>
    </location>
</feature>
<dbReference type="AlphaFoldDB" id="A0A0A9FML3"/>
<proteinExistence type="predicted"/>
<reference evidence="2" key="2">
    <citation type="journal article" date="2015" name="Data Brief">
        <title>Shoot transcriptome of the giant reed, Arundo donax.</title>
        <authorList>
            <person name="Barrero R.A."/>
            <person name="Guerrero F.D."/>
            <person name="Moolhuijzen P."/>
            <person name="Goolsby J.A."/>
            <person name="Tidwell J."/>
            <person name="Bellgard S.E."/>
            <person name="Bellgard M.I."/>
        </authorList>
    </citation>
    <scope>NUCLEOTIDE SEQUENCE</scope>
    <source>
        <tissue evidence="2">Shoot tissue taken approximately 20 cm above the soil surface</tissue>
    </source>
</reference>
<evidence type="ECO:0000313" key="2">
    <source>
        <dbReference type="EMBL" id="JAE12509.1"/>
    </source>
</evidence>
<evidence type="ECO:0000256" key="1">
    <source>
        <dbReference type="SAM" id="MobiDB-lite"/>
    </source>
</evidence>